<dbReference type="InterPro" id="IPR014756">
    <property type="entry name" value="Ig_E-set"/>
</dbReference>
<evidence type="ECO:0000256" key="9">
    <source>
        <dbReference type="ARBA" id="ARBA00023277"/>
    </source>
</evidence>
<dbReference type="GO" id="GO:0030246">
    <property type="term" value="F:carbohydrate binding"/>
    <property type="evidence" value="ECO:0007669"/>
    <property type="project" value="InterPro"/>
</dbReference>
<evidence type="ECO:0000256" key="3">
    <source>
        <dbReference type="ARBA" id="ARBA00022692"/>
    </source>
</evidence>
<gene>
    <name evidence="13" type="ORF">BU14_1304s0002</name>
</gene>
<feature type="domain" description="Malectin" evidence="12">
    <location>
        <begin position="31"/>
        <end position="136"/>
    </location>
</feature>
<comment type="similarity">
    <text evidence="2">Belongs to the malectin family.</text>
</comment>
<keyword evidence="8" id="KW-0325">Glycoprotein</keyword>
<reference evidence="13 14" key="1">
    <citation type="submission" date="2017-03" db="EMBL/GenBank/DDBJ databases">
        <title>WGS assembly of Porphyra umbilicalis.</title>
        <authorList>
            <person name="Brawley S.H."/>
            <person name="Blouin N.A."/>
            <person name="Ficko-Blean E."/>
            <person name="Wheeler G.L."/>
            <person name="Lohr M."/>
            <person name="Goodson H.V."/>
            <person name="Jenkins J.W."/>
            <person name="Blaby-Haas C.E."/>
            <person name="Helliwell K.E."/>
            <person name="Chan C."/>
            <person name="Marriage T."/>
            <person name="Bhattacharya D."/>
            <person name="Klein A.S."/>
            <person name="Badis Y."/>
            <person name="Brodie J."/>
            <person name="Cao Y."/>
            <person name="Collen J."/>
            <person name="Dittami S.M."/>
            <person name="Gachon C.M."/>
            <person name="Green B.R."/>
            <person name="Karpowicz S."/>
            <person name="Kim J.W."/>
            <person name="Kudahl U."/>
            <person name="Lin S."/>
            <person name="Michel G."/>
            <person name="Mittag M."/>
            <person name="Olson B.J."/>
            <person name="Pangilinan J."/>
            <person name="Peng Y."/>
            <person name="Qiu H."/>
            <person name="Shu S."/>
            <person name="Singer J.T."/>
            <person name="Smith A.G."/>
            <person name="Sprecher B.N."/>
            <person name="Wagner V."/>
            <person name="Wang W."/>
            <person name="Wang Z.-Y."/>
            <person name="Yan J."/>
            <person name="Yarish C."/>
            <person name="Zoeuner-Riek S."/>
            <person name="Zhuang Y."/>
            <person name="Zou Y."/>
            <person name="Lindquist E.A."/>
            <person name="Grimwood J."/>
            <person name="Barry K."/>
            <person name="Rokhsar D.S."/>
            <person name="Schmutz J."/>
            <person name="Stiller J.W."/>
            <person name="Grossman A.R."/>
            <person name="Prochnik S.E."/>
        </authorList>
    </citation>
    <scope>NUCLEOTIDE SEQUENCE [LARGE SCALE GENOMIC DNA]</scope>
    <source>
        <strain evidence="13">4086291</strain>
    </source>
</reference>
<dbReference type="Gene3D" id="2.60.40.10">
    <property type="entry name" value="Immunoglobulins"/>
    <property type="match status" value="2"/>
</dbReference>
<evidence type="ECO:0000256" key="1">
    <source>
        <dbReference type="ARBA" id="ARBA00004115"/>
    </source>
</evidence>
<dbReference type="OrthoDB" id="663146at2759"/>
<dbReference type="EMBL" id="KV919456">
    <property type="protein sequence ID" value="OSX69651.1"/>
    <property type="molecule type" value="Genomic_DNA"/>
</dbReference>
<evidence type="ECO:0000256" key="4">
    <source>
        <dbReference type="ARBA" id="ARBA00022729"/>
    </source>
</evidence>
<dbReference type="PANTHER" id="PTHR13460">
    <property type="match status" value="1"/>
</dbReference>
<dbReference type="GO" id="GO:0005789">
    <property type="term" value="C:endoplasmic reticulum membrane"/>
    <property type="evidence" value="ECO:0007669"/>
    <property type="project" value="UniProtKB-SubCell"/>
</dbReference>
<feature type="domain" description="IPT/TIG" evidence="11">
    <location>
        <begin position="1286"/>
        <end position="1364"/>
    </location>
</feature>
<evidence type="ECO:0000313" key="14">
    <source>
        <dbReference type="Proteomes" id="UP000218209"/>
    </source>
</evidence>
<dbReference type="SUPFAM" id="SSF81296">
    <property type="entry name" value="E set domains"/>
    <property type="match status" value="1"/>
</dbReference>
<feature type="domain" description="Malectin" evidence="12">
    <location>
        <begin position="193"/>
        <end position="307"/>
    </location>
</feature>
<accession>A0A1X6NLY3</accession>
<keyword evidence="5" id="KW-0256">Endoplasmic reticulum</keyword>
<organism evidence="13 14">
    <name type="scientific">Porphyra umbilicalis</name>
    <name type="common">Purple laver</name>
    <name type="synonym">Red alga</name>
    <dbReference type="NCBI Taxonomy" id="2786"/>
    <lineage>
        <taxon>Eukaryota</taxon>
        <taxon>Rhodophyta</taxon>
        <taxon>Bangiophyceae</taxon>
        <taxon>Bangiales</taxon>
        <taxon>Bangiaceae</taxon>
        <taxon>Porphyra</taxon>
    </lineage>
</organism>
<dbReference type="CDD" id="cd00603">
    <property type="entry name" value="IPT_PCSR"/>
    <property type="match status" value="1"/>
</dbReference>
<dbReference type="PANTHER" id="PTHR13460:SF0">
    <property type="entry name" value="MALECTIN"/>
    <property type="match status" value="1"/>
</dbReference>
<dbReference type="Gene3D" id="2.60.120.430">
    <property type="entry name" value="Galactose-binding lectin"/>
    <property type="match status" value="2"/>
</dbReference>
<proteinExistence type="inferred from homology"/>
<dbReference type="InterPro" id="IPR021720">
    <property type="entry name" value="Malectin_dom"/>
</dbReference>
<feature type="region of interest" description="Disordered" evidence="10">
    <location>
        <begin position="716"/>
        <end position="737"/>
    </location>
</feature>
<dbReference type="Gene3D" id="2.120.10.30">
    <property type="entry name" value="TolB, C-terminal domain"/>
    <property type="match status" value="1"/>
</dbReference>
<sequence length="1367" mass="139919">MNVGGGAWEEWRADNPAWQVGETDVFTVDGGIDIAATTDDVVYHSCRYGVGGDFAPAWGYTLPLPPGVYTLKLLFAETFDGAWTPGARVFDIAVGDAARGLVAVEPDVDIYAEAQLQENTALVKTFTNLVLNGTLLLRLYPRVESASLCGLSADRVAGLPATQLFSRRVNWGGEATDTGFAAEAAGMLATFSETQSDYGNGDAVIALSRAVDGPVYLTHRYAVGSFRLELPVVPTVEGEGGYTVTLLFAETLLDGARRRLFDVILGDAADAALQQTLPRVDIWAEAGGLYKPLRRVVEGVYAPSGKLSLFLRGVVENPLICGVIVAAAGQEVFVSTSSPFFDAGLAGFDHQAHSVPPAPLTAVDFDDVGSAAVTLDGSLSHSHYFDAGPPVVTGSIVRHYWADAATGAPFGGNDSILTARFPRGVTNVQLTVTDNTGQNATDATTVTVLPPLLPGLYAYYYPLEETPDGGLRLLTTAEVVAAATGQAPALTTDGAPVSVNESLGAPTGGAAVRVEAGAAGVDAAAAAAAAARSRMPLTPNGGAFGDAPDAERPSWGAPTGAIAFHGLADFPPFPFKAGPFAARLVGALRLPGAGTYELRLTHGAARVALYLGGGLALNASAADGSLVTEAAVVDLPAGDTPLELLYAKPSANTTEAELVLRIREVPPAGAAAAAAAGGGGGRARAWLRPDLAAFGPDFGAAAPFFSGAKAAAGAAPPAGADGGGAGDGGATDGGGDDDTAAAAAVAAADADAAAAPMPVGADAEPAVVPSTLLTYDARSVMPVVHALSLVGSVLEGGAELTVSGSGLVVGSDVRRGTAVVLRGAAGEHILAGGDLQAATATALTFRVPPHAAQETVALGVLTTSGASNRVPFLYNNSVAPPIVFEEGVLRNPDGSVFRVFSATTIAVGPDLRYYLTTMDGFVFALTVSDAYTVTDSCQSAQVGADRSILGLAFDPADAGRAKVRLYVASSTIFWKSKGLDGFAGWANGKVQTLEADVGGYCLGLTGDVITGLPVSQHDHGVNAMAFDDNGDLFLQVGSFTNAGVSLPDDLMGGVPENPLSAATVLARLSRPNFNGTVTYDQERRPDLAVKTSGDDVAVYASGLRNSFGMVRHTSGRLFATDNGMNANFGPISTSCTTQTGEDNRPDKIVEVVKSGYYGHPHRGRGRTDPRQCVFYDGDASIPGVYEAPLGRVESSTDGMVEYTANTFAFQLKADVIASKFAVGGDGKLFRLALNASTSQLTGPPTVFADTSGLSVAMDRRGALVMPQVMQGRVLLLRPLAPPPRAPFLTSVWPVRGPLGGGNRATLTGVGLWAPAAGAAAGLPRVVFGGMPCDDVVAVGGDGTTVSCVVPPGDARRRAVRVFVVQGG</sequence>
<keyword evidence="14" id="KW-1185">Reference proteome</keyword>
<evidence type="ECO:0000259" key="12">
    <source>
        <dbReference type="Pfam" id="PF11721"/>
    </source>
</evidence>
<dbReference type="InterPro" id="IPR011042">
    <property type="entry name" value="6-blade_b-propeller_TolB-like"/>
</dbReference>
<evidence type="ECO:0000256" key="5">
    <source>
        <dbReference type="ARBA" id="ARBA00022824"/>
    </source>
</evidence>
<dbReference type="Pfam" id="PF11721">
    <property type="entry name" value="Malectin"/>
    <property type="match status" value="2"/>
</dbReference>
<feature type="non-terminal residue" evidence="13">
    <location>
        <position position="1367"/>
    </location>
</feature>
<keyword evidence="4" id="KW-0732">Signal</keyword>
<keyword evidence="7" id="KW-0472">Membrane</keyword>
<evidence type="ECO:0000256" key="8">
    <source>
        <dbReference type="ARBA" id="ARBA00023180"/>
    </source>
</evidence>
<name>A0A1X6NLY3_PORUM</name>
<dbReference type="SUPFAM" id="SSF50952">
    <property type="entry name" value="Soluble quinoprotein glucose dehydrogenase"/>
    <property type="match status" value="1"/>
</dbReference>
<evidence type="ECO:0008006" key="15">
    <source>
        <dbReference type="Google" id="ProtNLM"/>
    </source>
</evidence>
<evidence type="ECO:0000256" key="7">
    <source>
        <dbReference type="ARBA" id="ARBA00023136"/>
    </source>
</evidence>
<dbReference type="Pfam" id="PF01833">
    <property type="entry name" value="TIG"/>
    <property type="match status" value="1"/>
</dbReference>
<comment type="subcellular location">
    <subcellularLocation>
        <location evidence="1">Endoplasmic reticulum membrane</location>
        <topology evidence="1">Single-pass type I membrane protein</topology>
    </subcellularLocation>
</comment>
<keyword evidence="6" id="KW-1133">Transmembrane helix</keyword>
<dbReference type="InterPro" id="IPR011041">
    <property type="entry name" value="Quinoprot_gluc/sorb_DH_b-prop"/>
</dbReference>
<evidence type="ECO:0000259" key="11">
    <source>
        <dbReference type="Pfam" id="PF01833"/>
    </source>
</evidence>
<feature type="compositionally biased region" description="Gly residues" evidence="10">
    <location>
        <begin position="720"/>
        <end position="733"/>
    </location>
</feature>
<dbReference type="InterPro" id="IPR039155">
    <property type="entry name" value="MLEC"/>
</dbReference>
<evidence type="ECO:0000256" key="6">
    <source>
        <dbReference type="ARBA" id="ARBA00022989"/>
    </source>
</evidence>
<evidence type="ECO:0000313" key="13">
    <source>
        <dbReference type="EMBL" id="OSX69651.1"/>
    </source>
</evidence>
<evidence type="ECO:0000256" key="10">
    <source>
        <dbReference type="SAM" id="MobiDB-lite"/>
    </source>
</evidence>
<keyword evidence="9" id="KW-0119">Carbohydrate metabolism</keyword>
<protein>
    <recommendedName>
        <fullName evidence="15">PA14 domain-containing protein</fullName>
    </recommendedName>
</protein>
<dbReference type="InterPro" id="IPR013783">
    <property type="entry name" value="Ig-like_fold"/>
</dbReference>
<evidence type="ECO:0000256" key="2">
    <source>
        <dbReference type="ARBA" id="ARBA00009141"/>
    </source>
</evidence>
<dbReference type="InterPro" id="IPR002909">
    <property type="entry name" value="IPT_dom"/>
</dbReference>
<dbReference type="CDD" id="cd00102">
    <property type="entry name" value="IPT"/>
    <property type="match status" value="1"/>
</dbReference>
<dbReference type="Proteomes" id="UP000218209">
    <property type="component" value="Unassembled WGS sequence"/>
</dbReference>
<keyword evidence="3" id="KW-0812">Transmembrane</keyword>